<comment type="caution">
    <text evidence="3">The sequence shown here is derived from an EMBL/GenBank/DDBJ whole genome shotgun (WGS) entry which is preliminary data.</text>
</comment>
<dbReference type="RefSeq" id="WP_097440099.1">
    <property type="nucleotide sequence ID" value="NZ_KZ300476.1"/>
</dbReference>
<dbReference type="Proteomes" id="UP000219559">
    <property type="component" value="Unassembled WGS sequence"/>
</dbReference>
<dbReference type="Gene3D" id="3.20.20.80">
    <property type="entry name" value="Glycosidases"/>
    <property type="match status" value="1"/>
</dbReference>
<dbReference type="InterPro" id="IPR017853">
    <property type="entry name" value="GH"/>
</dbReference>
<dbReference type="InterPro" id="IPR052177">
    <property type="entry name" value="Divisome_Glycosyl_Hydrolase"/>
</dbReference>
<feature type="domain" description="Glycosyl hydrolase-like 10" evidence="2">
    <location>
        <begin position="28"/>
        <end position="347"/>
    </location>
</feature>
<organism evidence="3 4">
    <name type="scientific">Sediminicola luteus</name>
    <dbReference type="NCBI Taxonomy" id="319238"/>
    <lineage>
        <taxon>Bacteria</taxon>
        <taxon>Pseudomonadati</taxon>
        <taxon>Bacteroidota</taxon>
        <taxon>Flavobacteriia</taxon>
        <taxon>Flavobacteriales</taxon>
        <taxon>Flavobacteriaceae</taxon>
        <taxon>Sediminicola</taxon>
    </lineage>
</organism>
<dbReference type="PANTHER" id="PTHR43405">
    <property type="entry name" value="GLYCOSYL HYDROLASE DIGH"/>
    <property type="match status" value="1"/>
</dbReference>
<name>A0A2A4GA17_9FLAO</name>
<dbReference type="EMBL" id="NBWU01000002">
    <property type="protein sequence ID" value="PCE64820.1"/>
    <property type="molecule type" value="Genomic_DNA"/>
</dbReference>
<sequence length="489" mass="56472">MRYIFLAVFCLLVLNACTILQKPLPESEFRGVWVATVANIDWPKHPNDSWTKKQADFIEILDFYKNNNFNAAIVQVRTAGDAFYPSKLAPWSRFLTGTEGEAITDMEDPLAWMINETHKRGLEFHAWLNPYRATFDSKIEVLHTSHDYFTHPEWMIPYGPKNYYDPGNLEVQAHLTDIVAEIATNYPIDAIHFDDYFYPYKRADATFNDSLSFQKNKLPGQALEDWRRSNIDSLVKKVHRTIKQIKPQVAFGISPFGVWKNNSTDPKGSATKAGQTTYEDLYADPILWAQQGWIDYLAPQLYWSMDYDPAAHRVLAHWWNDQNLGNTKLYIGNGPYKIRNNQDQAWHDKKELDRQLSLARELENVQGNLFFSAKSLMHDKDDIVKRLRRKKYHNPAAIAPLYSQVPLETIQVQHHIAGDSRTFSLPPHVTSSQSAYVFKNKISPKKYLTQIFANDQGQFTLPQHLKNPLLVFVDDHGQPIAQTKIDQTN</sequence>
<dbReference type="InterPro" id="IPR003790">
    <property type="entry name" value="GHL10"/>
</dbReference>
<dbReference type="OrthoDB" id="9773203at2"/>
<keyword evidence="4" id="KW-1185">Reference proteome</keyword>
<accession>A0A2A4GA17</accession>
<evidence type="ECO:0000259" key="2">
    <source>
        <dbReference type="Pfam" id="PF02638"/>
    </source>
</evidence>
<dbReference type="Pfam" id="PF02638">
    <property type="entry name" value="GHL10"/>
    <property type="match status" value="1"/>
</dbReference>
<reference evidence="3 4" key="1">
    <citation type="submission" date="2017-04" db="EMBL/GenBank/DDBJ databases">
        <title>A new member of the family Flavobacteriaceae isolated from ascidians.</title>
        <authorList>
            <person name="Chen L."/>
        </authorList>
    </citation>
    <scope>NUCLEOTIDE SEQUENCE [LARGE SCALE GENOMIC DNA]</scope>
    <source>
        <strain evidence="3 4">HQA918</strain>
    </source>
</reference>
<evidence type="ECO:0000256" key="1">
    <source>
        <dbReference type="ARBA" id="ARBA00022729"/>
    </source>
</evidence>
<gene>
    <name evidence="3" type="ORF">B7P33_06530</name>
</gene>
<proteinExistence type="predicted"/>
<dbReference type="PANTHER" id="PTHR43405:SF1">
    <property type="entry name" value="GLYCOSYL HYDROLASE DIGH"/>
    <property type="match status" value="1"/>
</dbReference>
<protein>
    <recommendedName>
        <fullName evidence="2">Glycosyl hydrolase-like 10 domain-containing protein</fullName>
    </recommendedName>
</protein>
<keyword evidence="1" id="KW-0732">Signal</keyword>
<evidence type="ECO:0000313" key="4">
    <source>
        <dbReference type="Proteomes" id="UP000219559"/>
    </source>
</evidence>
<dbReference type="AlphaFoldDB" id="A0A2A4GA17"/>
<evidence type="ECO:0000313" key="3">
    <source>
        <dbReference type="EMBL" id="PCE64820.1"/>
    </source>
</evidence>
<dbReference type="SUPFAM" id="SSF51445">
    <property type="entry name" value="(Trans)glycosidases"/>
    <property type="match status" value="1"/>
</dbReference>